<evidence type="ECO:0000313" key="18">
    <source>
        <dbReference type="EMBL" id="MST57346.1"/>
    </source>
</evidence>
<keyword evidence="9 17" id="KW-0573">Peptidoglycan synthesis</keyword>
<accession>A0A6L5YGB0</accession>
<comment type="caution">
    <text evidence="18">The sequence shown here is derived from an EMBL/GenBank/DDBJ whole genome shotgun (WGS) entry which is preliminary data.</text>
</comment>
<dbReference type="PANTHER" id="PTHR30622">
    <property type="entry name" value="UNDECAPRENYL-DIPHOSPHATASE"/>
    <property type="match status" value="1"/>
</dbReference>
<evidence type="ECO:0000313" key="19">
    <source>
        <dbReference type="Proteomes" id="UP000476055"/>
    </source>
</evidence>
<evidence type="ECO:0000256" key="9">
    <source>
        <dbReference type="ARBA" id="ARBA00022984"/>
    </source>
</evidence>
<evidence type="ECO:0000256" key="17">
    <source>
        <dbReference type="HAMAP-Rule" id="MF_01006"/>
    </source>
</evidence>
<dbReference type="EC" id="3.6.1.27" evidence="3 17"/>
<feature type="transmembrane region" description="Helical" evidence="17">
    <location>
        <begin position="103"/>
        <end position="122"/>
    </location>
</feature>
<keyword evidence="7 17" id="KW-0378">Hydrolase</keyword>
<evidence type="ECO:0000256" key="14">
    <source>
        <dbReference type="ARBA" id="ARBA00032707"/>
    </source>
</evidence>
<reference evidence="18 19" key="1">
    <citation type="submission" date="2019-08" db="EMBL/GenBank/DDBJ databases">
        <title>In-depth cultivation of the pig gut microbiome towards novel bacterial diversity and tailored functional studies.</title>
        <authorList>
            <person name="Wylensek D."/>
            <person name="Hitch T.C.A."/>
            <person name="Clavel T."/>
        </authorList>
    </citation>
    <scope>NUCLEOTIDE SEQUENCE [LARGE SCALE GENOMIC DNA]</scope>
    <source>
        <strain evidence="18 19">WCA3-601-WT-6H</strain>
    </source>
</reference>
<dbReference type="NCBIfam" id="NF001390">
    <property type="entry name" value="PRK00281.1-4"/>
    <property type="match status" value="1"/>
</dbReference>
<dbReference type="RefSeq" id="WP_154495316.1">
    <property type="nucleotide sequence ID" value="NZ_VUMU01000003.1"/>
</dbReference>
<dbReference type="GO" id="GO:0046677">
    <property type="term" value="P:response to antibiotic"/>
    <property type="evidence" value="ECO:0007669"/>
    <property type="project" value="UniProtKB-UniRule"/>
</dbReference>
<keyword evidence="5 17" id="KW-1003">Cell membrane</keyword>
<dbReference type="PANTHER" id="PTHR30622:SF3">
    <property type="entry name" value="UNDECAPRENYL-DIPHOSPHATASE"/>
    <property type="match status" value="1"/>
</dbReference>
<evidence type="ECO:0000256" key="11">
    <source>
        <dbReference type="ARBA" id="ARBA00023136"/>
    </source>
</evidence>
<keyword evidence="11 17" id="KW-0472">Membrane</keyword>
<feature type="transmembrane region" description="Helical" evidence="17">
    <location>
        <begin position="142"/>
        <end position="161"/>
    </location>
</feature>
<feature type="transmembrane region" description="Helical" evidence="17">
    <location>
        <begin position="7"/>
        <end position="30"/>
    </location>
</feature>
<dbReference type="EMBL" id="VUMU01000003">
    <property type="protein sequence ID" value="MST57346.1"/>
    <property type="molecule type" value="Genomic_DNA"/>
</dbReference>
<evidence type="ECO:0000256" key="13">
    <source>
        <dbReference type="ARBA" id="ARBA00023316"/>
    </source>
</evidence>
<sequence>MLEIIKAIIYGIVEGITEWLPISSTGHLILVERLIPFQQTSEGFFDMFDVVIQLGAILAVVVLFWNKIWPFYLKKNKQPKKGGIVKSAKDPAVGNVALSMDAFWMWVKIVVACIPAVVYGLLFDDAVGEAFQKEIGSSGVTIQVIVVAVMLVVVGILFIVIENWNKDRVPTTTKLSQLTYRDALIIGLCQLVAAALPGTSRSGATILGAIMIGISRTVAAEFTFFLAIPVMFGASLLKLLKFGFAFTGMELACLLVGTVVSFIVSLFVLRFLMGYIKKHDFKVFGWYRIVLGIIVLLYFLVFA</sequence>
<evidence type="ECO:0000256" key="12">
    <source>
        <dbReference type="ARBA" id="ARBA00023251"/>
    </source>
</evidence>
<dbReference type="HAMAP" id="MF_01006">
    <property type="entry name" value="Undec_diphosphatase"/>
    <property type="match status" value="1"/>
</dbReference>
<feature type="transmembrane region" description="Helical" evidence="17">
    <location>
        <begin position="206"/>
        <end position="239"/>
    </location>
</feature>
<dbReference type="AlphaFoldDB" id="A0A6L5YGB0"/>
<keyword evidence="19" id="KW-1185">Reference proteome</keyword>
<evidence type="ECO:0000256" key="4">
    <source>
        <dbReference type="ARBA" id="ARBA00021581"/>
    </source>
</evidence>
<evidence type="ECO:0000256" key="15">
    <source>
        <dbReference type="ARBA" id="ARBA00032932"/>
    </source>
</evidence>
<evidence type="ECO:0000256" key="3">
    <source>
        <dbReference type="ARBA" id="ARBA00012374"/>
    </source>
</evidence>
<keyword evidence="8 17" id="KW-0133">Cell shape</keyword>
<dbReference type="GO" id="GO:0071555">
    <property type="term" value="P:cell wall organization"/>
    <property type="evidence" value="ECO:0007669"/>
    <property type="project" value="UniProtKB-KW"/>
</dbReference>
<comment type="similarity">
    <text evidence="2 17">Belongs to the UppP family.</text>
</comment>
<comment type="miscellaneous">
    <text evidence="17">Bacitracin is thought to be involved in the inhibition of peptidoglycan synthesis by sequestering undecaprenyl diphosphate, thereby reducing the pool of lipid carrier available.</text>
</comment>
<evidence type="ECO:0000256" key="10">
    <source>
        <dbReference type="ARBA" id="ARBA00022989"/>
    </source>
</evidence>
<dbReference type="GO" id="GO:0008360">
    <property type="term" value="P:regulation of cell shape"/>
    <property type="evidence" value="ECO:0007669"/>
    <property type="project" value="UniProtKB-KW"/>
</dbReference>
<dbReference type="GO" id="GO:0009252">
    <property type="term" value="P:peptidoglycan biosynthetic process"/>
    <property type="evidence" value="ECO:0007669"/>
    <property type="project" value="UniProtKB-KW"/>
</dbReference>
<evidence type="ECO:0000256" key="6">
    <source>
        <dbReference type="ARBA" id="ARBA00022692"/>
    </source>
</evidence>
<evidence type="ECO:0000256" key="5">
    <source>
        <dbReference type="ARBA" id="ARBA00022475"/>
    </source>
</evidence>
<protein>
    <recommendedName>
        <fullName evidence="4 17">Undecaprenyl-diphosphatase</fullName>
        <ecNumber evidence="3 17">3.6.1.27</ecNumber>
    </recommendedName>
    <alternativeName>
        <fullName evidence="15 17">Bacitracin resistance protein</fullName>
    </alternativeName>
    <alternativeName>
        <fullName evidence="14 17">Undecaprenyl pyrophosphate phosphatase</fullName>
    </alternativeName>
</protein>
<dbReference type="InterPro" id="IPR003824">
    <property type="entry name" value="UppP"/>
</dbReference>
<evidence type="ECO:0000256" key="1">
    <source>
        <dbReference type="ARBA" id="ARBA00004651"/>
    </source>
</evidence>
<comment type="subcellular location">
    <subcellularLocation>
        <location evidence="1 17">Cell membrane</location>
        <topology evidence="1 17">Multi-pass membrane protein</topology>
    </subcellularLocation>
</comment>
<proteinExistence type="inferred from homology"/>
<dbReference type="Pfam" id="PF02673">
    <property type="entry name" value="BacA"/>
    <property type="match status" value="1"/>
</dbReference>
<name>A0A6L5YGB0_9FIRM</name>
<evidence type="ECO:0000256" key="16">
    <source>
        <dbReference type="ARBA" id="ARBA00047594"/>
    </source>
</evidence>
<dbReference type="NCBIfam" id="TIGR00753">
    <property type="entry name" value="undec_PP_bacA"/>
    <property type="match status" value="1"/>
</dbReference>
<keyword evidence="10 17" id="KW-1133">Transmembrane helix</keyword>
<comment type="function">
    <text evidence="17">Catalyzes the dephosphorylation of undecaprenyl diphosphate (UPP). Confers resistance to bacitracin.</text>
</comment>
<dbReference type="GO" id="GO:0050380">
    <property type="term" value="F:undecaprenyl-diphosphatase activity"/>
    <property type="evidence" value="ECO:0007669"/>
    <property type="project" value="UniProtKB-UniRule"/>
</dbReference>
<keyword evidence="12 17" id="KW-0046">Antibiotic resistance</keyword>
<feature type="transmembrane region" description="Helical" evidence="17">
    <location>
        <begin position="285"/>
        <end position="302"/>
    </location>
</feature>
<feature type="transmembrane region" description="Helical" evidence="17">
    <location>
        <begin position="50"/>
        <end position="72"/>
    </location>
</feature>
<feature type="transmembrane region" description="Helical" evidence="17">
    <location>
        <begin position="251"/>
        <end position="273"/>
    </location>
</feature>
<evidence type="ECO:0000256" key="2">
    <source>
        <dbReference type="ARBA" id="ARBA00010621"/>
    </source>
</evidence>
<dbReference type="GO" id="GO:0005886">
    <property type="term" value="C:plasma membrane"/>
    <property type="evidence" value="ECO:0007669"/>
    <property type="project" value="UniProtKB-SubCell"/>
</dbReference>
<keyword evidence="6 17" id="KW-0812">Transmembrane</keyword>
<comment type="catalytic activity">
    <reaction evidence="16 17">
        <text>di-trans,octa-cis-undecaprenyl diphosphate + H2O = di-trans,octa-cis-undecaprenyl phosphate + phosphate + H(+)</text>
        <dbReference type="Rhea" id="RHEA:28094"/>
        <dbReference type="ChEBI" id="CHEBI:15377"/>
        <dbReference type="ChEBI" id="CHEBI:15378"/>
        <dbReference type="ChEBI" id="CHEBI:43474"/>
        <dbReference type="ChEBI" id="CHEBI:58405"/>
        <dbReference type="ChEBI" id="CHEBI:60392"/>
        <dbReference type="EC" id="3.6.1.27"/>
    </reaction>
</comment>
<dbReference type="Proteomes" id="UP000476055">
    <property type="component" value="Unassembled WGS sequence"/>
</dbReference>
<evidence type="ECO:0000256" key="8">
    <source>
        <dbReference type="ARBA" id="ARBA00022960"/>
    </source>
</evidence>
<keyword evidence="13 17" id="KW-0961">Cell wall biogenesis/degradation</keyword>
<evidence type="ECO:0000256" key="7">
    <source>
        <dbReference type="ARBA" id="ARBA00022801"/>
    </source>
</evidence>
<organism evidence="18 19">
    <name type="scientific">Waltera intestinalis</name>
    <dbReference type="NCBI Taxonomy" id="2606635"/>
    <lineage>
        <taxon>Bacteria</taxon>
        <taxon>Bacillati</taxon>
        <taxon>Bacillota</taxon>
        <taxon>Clostridia</taxon>
        <taxon>Lachnospirales</taxon>
        <taxon>Lachnospiraceae</taxon>
        <taxon>Waltera</taxon>
    </lineage>
</organism>
<gene>
    <name evidence="17" type="primary">uppP</name>
    <name evidence="18" type="ORF">FYJ59_03670</name>
</gene>